<keyword evidence="1" id="KW-1133">Transmembrane helix</keyword>
<comment type="caution">
    <text evidence="2">The sequence shown here is derived from an EMBL/GenBank/DDBJ whole genome shotgun (WGS) entry which is preliminary data.</text>
</comment>
<keyword evidence="1" id="KW-0812">Transmembrane</keyword>
<feature type="transmembrane region" description="Helical" evidence="1">
    <location>
        <begin position="27"/>
        <end position="49"/>
    </location>
</feature>
<keyword evidence="1" id="KW-0472">Membrane</keyword>
<evidence type="ECO:0000313" key="3">
    <source>
        <dbReference type="Proteomes" id="UP000186720"/>
    </source>
</evidence>
<reference evidence="2 3" key="1">
    <citation type="submission" date="2016-11" db="EMBL/GenBank/DDBJ databases">
        <title>Whole Genome Sequencing of Mucilaginibacter polytrichastri RG4-7(T) isolated from the moss sample.</title>
        <authorList>
            <person name="Li Y."/>
        </authorList>
    </citation>
    <scope>NUCLEOTIDE SEQUENCE [LARGE SCALE GENOMIC DNA]</scope>
    <source>
        <strain evidence="2 3">RG4-7</strain>
    </source>
</reference>
<keyword evidence="3" id="KW-1185">Reference proteome</keyword>
<dbReference type="AlphaFoldDB" id="A0A1Q6A2X1"/>
<dbReference type="STRING" id="1302689.RG47T_3814"/>
<protein>
    <submittedName>
        <fullName evidence="2">Uncharacterized protein</fullName>
    </submittedName>
</protein>
<gene>
    <name evidence="2" type="ORF">RG47T_3814</name>
</gene>
<dbReference type="Proteomes" id="UP000186720">
    <property type="component" value="Unassembled WGS sequence"/>
</dbReference>
<sequence length="58" mass="6565">MVLLLAMIFIIAVVANTVTGYMFFYRHINVLLLIGSVSFVLFVVGTTVFRKIKKETLL</sequence>
<accession>A0A1Q6A2X1</accession>
<proteinExistence type="predicted"/>
<organism evidence="2 3">
    <name type="scientific">Mucilaginibacter polytrichastri</name>
    <dbReference type="NCBI Taxonomy" id="1302689"/>
    <lineage>
        <taxon>Bacteria</taxon>
        <taxon>Pseudomonadati</taxon>
        <taxon>Bacteroidota</taxon>
        <taxon>Sphingobacteriia</taxon>
        <taxon>Sphingobacteriales</taxon>
        <taxon>Sphingobacteriaceae</taxon>
        <taxon>Mucilaginibacter</taxon>
    </lineage>
</organism>
<evidence type="ECO:0000313" key="2">
    <source>
        <dbReference type="EMBL" id="OKS88348.1"/>
    </source>
</evidence>
<dbReference type="EMBL" id="MPPL01000001">
    <property type="protein sequence ID" value="OKS88348.1"/>
    <property type="molecule type" value="Genomic_DNA"/>
</dbReference>
<evidence type="ECO:0000256" key="1">
    <source>
        <dbReference type="SAM" id="Phobius"/>
    </source>
</evidence>
<name>A0A1Q6A2X1_9SPHI</name>